<dbReference type="AlphaFoldDB" id="A0AAE0SGC4"/>
<protein>
    <recommendedName>
        <fullName evidence="4">Secreted protein</fullName>
    </recommendedName>
</protein>
<organism evidence="2 3">
    <name type="scientific">Potamilus streckersoni</name>
    <dbReference type="NCBI Taxonomy" id="2493646"/>
    <lineage>
        <taxon>Eukaryota</taxon>
        <taxon>Metazoa</taxon>
        <taxon>Spiralia</taxon>
        <taxon>Lophotrochozoa</taxon>
        <taxon>Mollusca</taxon>
        <taxon>Bivalvia</taxon>
        <taxon>Autobranchia</taxon>
        <taxon>Heteroconchia</taxon>
        <taxon>Palaeoheterodonta</taxon>
        <taxon>Unionida</taxon>
        <taxon>Unionoidea</taxon>
        <taxon>Unionidae</taxon>
        <taxon>Ambleminae</taxon>
        <taxon>Lampsilini</taxon>
        <taxon>Potamilus</taxon>
    </lineage>
</organism>
<gene>
    <name evidence="2" type="ORF">CHS0354_005306</name>
</gene>
<reference evidence="2" key="3">
    <citation type="submission" date="2023-05" db="EMBL/GenBank/DDBJ databases">
        <authorList>
            <person name="Smith C.H."/>
        </authorList>
    </citation>
    <scope>NUCLEOTIDE SEQUENCE</scope>
    <source>
        <strain evidence="2">CHS0354</strain>
        <tissue evidence="2">Mantle</tissue>
    </source>
</reference>
<proteinExistence type="predicted"/>
<feature type="chain" id="PRO_5041907552" description="Secreted protein" evidence="1">
    <location>
        <begin position="25"/>
        <end position="163"/>
    </location>
</feature>
<feature type="signal peptide" evidence="1">
    <location>
        <begin position="1"/>
        <end position="24"/>
    </location>
</feature>
<evidence type="ECO:0008006" key="4">
    <source>
        <dbReference type="Google" id="ProtNLM"/>
    </source>
</evidence>
<evidence type="ECO:0000313" key="3">
    <source>
        <dbReference type="Proteomes" id="UP001195483"/>
    </source>
</evidence>
<keyword evidence="1" id="KW-0732">Signal</keyword>
<dbReference type="EMBL" id="JAEAOA010000378">
    <property type="protein sequence ID" value="KAK3591387.1"/>
    <property type="molecule type" value="Genomic_DNA"/>
</dbReference>
<keyword evidence="3" id="KW-1185">Reference proteome</keyword>
<reference evidence="2" key="1">
    <citation type="journal article" date="2021" name="Genome Biol. Evol.">
        <title>A High-Quality Reference Genome for a Parasitic Bivalve with Doubly Uniparental Inheritance (Bivalvia: Unionida).</title>
        <authorList>
            <person name="Smith C.H."/>
        </authorList>
    </citation>
    <scope>NUCLEOTIDE SEQUENCE</scope>
    <source>
        <strain evidence="2">CHS0354</strain>
    </source>
</reference>
<evidence type="ECO:0000256" key="1">
    <source>
        <dbReference type="SAM" id="SignalP"/>
    </source>
</evidence>
<reference evidence="2" key="2">
    <citation type="journal article" date="2021" name="Genome Biol. Evol.">
        <title>Developing a high-quality reference genome for a parasitic bivalve with doubly uniparental inheritance (Bivalvia: Unionida).</title>
        <authorList>
            <person name="Smith C.H."/>
        </authorList>
    </citation>
    <scope>NUCLEOTIDE SEQUENCE</scope>
    <source>
        <strain evidence="2">CHS0354</strain>
        <tissue evidence="2">Mantle</tissue>
    </source>
</reference>
<comment type="caution">
    <text evidence="2">The sequence shown here is derived from an EMBL/GenBank/DDBJ whole genome shotgun (WGS) entry which is preliminary data.</text>
</comment>
<dbReference type="Proteomes" id="UP001195483">
    <property type="component" value="Unassembled WGS sequence"/>
</dbReference>
<sequence>MREELKVALLTGFLVLEFLSVSSTKDEVPPPPFISLVWIGKSEQRTSHILVHRKKQNKGLPSPISFAMYRAKNQTKGFPLSIFICLVESEESDKRTSLIHFHLPCTEWKIRLKDFLHPLSFALYRVENQTQGFPPSTFICLVQSGKSDSRIFSIHFHLRCIEW</sequence>
<evidence type="ECO:0000313" key="2">
    <source>
        <dbReference type="EMBL" id="KAK3591387.1"/>
    </source>
</evidence>
<name>A0AAE0SGC4_9BIVA</name>
<accession>A0AAE0SGC4</accession>